<dbReference type="Proteomes" id="UP001151760">
    <property type="component" value="Unassembled WGS sequence"/>
</dbReference>
<evidence type="ECO:0000256" key="1">
    <source>
        <dbReference type="ARBA" id="ARBA00009186"/>
    </source>
</evidence>
<keyword evidence="4" id="KW-1185">Reference proteome</keyword>
<proteinExistence type="inferred from homology"/>
<dbReference type="EMBL" id="BQNB010012353">
    <property type="protein sequence ID" value="GJT02486.1"/>
    <property type="molecule type" value="Genomic_DNA"/>
</dbReference>
<keyword evidence="2" id="KW-0201">Cytochrome c-type biogenesis</keyword>
<gene>
    <name evidence="3" type="ORF">Tco_0823655</name>
</gene>
<sequence length="233" mass="27622">MMNGIVALQSLPMRKDDAKKNGRLFCSAGCVGSRRTIKLFTLKFKHVGAKDYPAVLLRSNRSLLMLLRRCFSFSSLWTGALVDTGREQAKRVVRNGKKFAKKHVKKFSISGDQKTMKFKRVQESARKDIERAFGVLQGRWGIIQQPARSYHMNTIKRIMYRCMISHNMILEDQKFDISEYWHMYASPESNIQRTWVERCERQRRRNKELRDRRVHKDLQHDIVEHLWHLNNEI</sequence>
<reference evidence="3" key="1">
    <citation type="journal article" date="2022" name="Int. J. Mol. Sci.">
        <title>Draft Genome of Tanacetum Coccineum: Genomic Comparison of Closely Related Tanacetum-Family Plants.</title>
        <authorList>
            <person name="Yamashiro T."/>
            <person name="Shiraishi A."/>
            <person name="Nakayama K."/>
            <person name="Satake H."/>
        </authorList>
    </citation>
    <scope>NUCLEOTIDE SEQUENCE</scope>
</reference>
<organism evidence="3 4">
    <name type="scientific">Tanacetum coccineum</name>
    <dbReference type="NCBI Taxonomy" id="301880"/>
    <lineage>
        <taxon>Eukaryota</taxon>
        <taxon>Viridiplantae</taxon>
        <taxon>Streptophyta</taxon>
        <taxon>Embryophyta</taxon>
        <taxon>Tracheophyta</taxon>
        <taxon>Spermatophyta</taxon>
        <taxon>Magnoliopsida</taxon>
        <taxon>eudicotyledons</taxon>
        <taxon>Gunneridae</taxon>
        <taxon>Pentapetalae</taxon>
        <taxon>asterids</taxon>
        <taxon>campanulids</taxon>
        <taxon>Asterales</taxon>
        <taxon>Asteraceae</taxon>
        <taxon>Asteroideae</taxon>
        <taxon>Anthemideae</taxon>
        <taxon>Anthemidinae</taxon>
        <taxon>Tanacetum</taxon>
    </lineage>
</organism>
<reference evidence="3" key="2">
    <citation type="submission" date="2022-01" db="EMBL/GenBank/DDBJ databases">
        <authorList>
            <person name="Yamashiro T."/>
            <person name="Shiraishi A."/>
            <person name="Satake H."/>
            <person name="Nakayama K."/>
        </authorList>
    </citation>
    <scope>NUCLEOTIDE SEQUENCE</scope>
</reference>
<accession>A0ABQ5AJH5</accession>
<evidence type="ECO:0000313" key="3">
    <source>
        <dbReference type="EMBL" id="GJT02486.1"/>
    </source>
</evidence>
<comment type="caution">
    <text evidence="3">The sequence shown here is derived from an EMBL/GenBank/DDBJ whole genome shotgun (WGS) entry which is preliminary data.</text>
</comment>
<name>A0ABQ5AJH5_9ASTR</name>
<comment type="similarity">
    <text evidence="1">Belongs to the CcmF/CycK/Ccl1/NrfE/CcsA family.</text>
</comment>
<dbReference type="PANTHER" id="PTHR43653">
    <property type="entry name" value="CYTOCHROME C ASSEMBLY PROTEIN-RELATED"/>
    <property type="match status" value="1"/>
</dbReference>
<dbReference type="PANTHER" id="PTHR43653:SF1">
    <property type="entry name" value="CYTOCHROME C-TYPE BIOGENESIS PROTEIN CCMF"/>
    <property type="match status" value="1"/>
</dbReference>
<dbReference type="InterPro" id="IPR006912">
    <property type="entry name" value="Harbinger_derived_prot"/>
</dbReference>
<evidence type="ECO:0000313" key="4">
    <source>
        <dbReference type="Proteomes" id="UP001151760"/>
    </source>
</evidence>
<protein>
    <submittedName>
        <fullName evidence="3">ALP1-like protein isoform X1</fullName>
    </submittedName>
</protein>
<dbReference type="Pfam" id="PF04827">
    <property type="entry name" value="Plant_tran"/>
    <property type="match status" value="1"/>
</dbReference>
<dbReference type="InterPro" id="IPR003567">
    <property type="entry name" value="Cyt_c_biogenesis"/>
</dbReference>
<evidence type="ECO:0000256" key="2">
    <source>
        <dbReference type="ARBA" id="ARBA00022748"/>
    </source>
</evidence>